<evidence type="ECO:0000313" key="3">
    <source>
        <dbReference type="Proteomes" id="UP001190700"/>
    </source>
</evidence>
<sequence>MSVGGMERMMRQWCHAVQCKELLKSLQQVIGRTVNEEFLARALAINHHLVVVLENAAVASVGQSSQSRRWLVDHDPQCSGGSRRPIPVSVQRWLRDSSSSAAVASVDQSSHAAVASVDRSSSAAVASVDQSSGAALASGRPQDQETCSMSASNEDDINKETQHLECRSETDAMQPNTAPDVPLSHSMSDHDATNTLSITNGIPASAEQNNRAGSSALLPVQTTCWGGSLQLFEGKTAHTITSPAEDTFDL</sequence>
<dbReference type="EMBL" id="LGRX02010253">
    <property type="protein sequence ID" value="KAK3270683.1"/>
    <property type="molecule type" value="Genomic_DNA"/>
</dbReference>
<evidence type="ECO:0000313" key="2">
    <source>
        <dbReference type="EMBL" id="KAK3270683.1"/>
    </source>
</evidence>
<protein>
    <submittedName>
        <fullName evidence="2">Uncharacterized protein</fullName>
    </submittedName>
</protein>
<feature type="region of interest" description="Disordered" evidence="1">
    <location>
        <begin position="132"/>
        <end position="187"/>
    </location>
</feature>
<proteinExistence type="predicted"/>
<reference evidence="2 3" key="1">
    <citation type="journal article" date="2015" name="Genome Biol. Evol.">
        <title>Comparative Genomics of a Bacterivorous Green Alga Reveals Evolutionary Causalities and Consequences of Phago-Mixotrophic Mode of Nutrition.</title>
        <authorList>
            <person name="Burns J.A."/>
            <person name="Paasch A."/>
            <person name="Narechania A."/>
            <person name="Kim E."/>
        </authorList>
    </citation>
    <scope>NUCLEOTIDE SEQUENCE [LARGE SCALE GENOMIC DNA]</scope>
    <source>
        <strain evidence="2 3">PLY_AMNH</strain>
    </source>
</reference>
<dbReference type="Proteomes" id="UP001190700">
    <property type="component" value="Unassembled WGS sequence"/>
</dbReference>
<keyword evidence="3" id="KW-1185">Reference proteome</keyword>
<dbReference type="AlphaFoldDB" id="A0AAE0G3K5"/>
<feature type="compositionally biased region" description="Basic and acidic residues" evidence="1">
    <location>
        <begin position="156"/>
        <end position="170"/>
    </location>
</feature>
<comment type="caution">
    <text evidence="2">The sequence shown here is derived from an EMBL/GenBank/DDBJ whole genome shotgun (WGS) entry which is preliminary data.</text>
</comment>
<name>A0AAE0G3K5_9CHLO</name>
<accession>A0AAE0G3K5</accession>
<organism evidence="2 3">
    <name type="scientific">Cymbomonas tetramitiformis</name>
    <dbReference type="NCBI Taxonomy" id="36881"/>
    <lineage>
        <taxon>Eukaryota</taxon>
        <taxon>Viridiplantae</taxon>
        <taxon>Chlorophyta</taxon>
        <taxon>Pyramimonadophyceae</taxon>
        <taxon>Pyramimonadales</taxon>
        <taxon>Pyramimonadaceae</taxon>
        <taxon>Cymbomonas</taxon>
    </lineage>
</organism>
<evidence type="ECO:0000256" key="1">
    <source>
        <dbReference type="SAM" id="MobiDB-lite"/>
    </source>
</evidence>
<gene>
    <name evidence="2" type="ORF">CYMTET_20930</name>
</gene>